<organism evidence="1 2">
    <name type="scientific">Peronospora matthiolae</name>
    <dbReference type="NCBI Taxonomy" id="2874970"/>
    <lineage>
        <taxon>Eukaryota</taxon>
        <taxon>Sar</taxon>
        <taxon>Stramenopiles</taxon>
        <taxon>Oomycota</taxon>
        <taxon>Peronosporomycetes</taxon>
        <taxon>Peronosporales</taxon>
        <taxon>Peronosporaceae</taxon>
        <taxon>Peronospora</taxon>
    </lineage>
</organism>
<accession>A0AAV1UL64</accession>
<proteinExistence type="predicted"/>
<evidence type="ECO:0008006" key="3">
    <source>
        <dbReference type="Google" id="ProtNLM"/>
    </source>
</evidence>
<evidence type="ECO:0000313" key="2">
    <source>
        <dbReference type="Proteomes" id="UP001162060"/>
    </source>
</evidence>
<dbReference type="Proteomes" id="UP001162060">
    <property type="component" value="Unassembled WGS sequence"/>
</dbReference>
<gene>
    <name evidence="1" type="ORF">PM001_LOCUS19578</name>
</gene>
<comment type="caution">
    <text evidence="1">The sequence shown here is derived from an EMBL/GenBank/DDBJ whole genome shotgun (WGS) entry which is preliminary data.</text>
</comment>
<dbReference type="AlphaFoldDB" id="A0AAV1UL64"/>
<name>A0AAV1UL64_9STRA</name>
<reference evidence="1" key="1">
    <citation type="submission" date="2024-01" db="EMBL/GenBank/DDBJ databases">
        <authorList>
            <person name="Webb A."/>
        </authorList>
    </citation>
    <scope>NUCLEOTIDE SEQUENCE</scope>
    <source>
        <strain evidence="1">Pm1</strain>
    </source>
</reference>
<evidence type="ECO:0000313" key="1">
    <source>
        <dbReference type="EMBL" id="CAK7934428.1"/>
    </source>
</evidence>
<sequence length="616" mass="68942">MSEAQASLRVCDGGIAIPHVATKLLAMAANAVGKWASFSNGPARVAGDILLARRAGVDVYLTPDKPCTTPKCFTVSDTMWASGAAVVRGVHSVPIDLSNAGCVAATESLLRRHISAAYWEGDTLTFRIDTATDVNIPLLRRGEQWQTLHDLLTWIWHGDGTIKFELQRSRSPAIRRAVSVLCKAIVCNYPTLFLQPRSPSLLRPIDASTSSNLSWRLSENAKSIVFSNNTIVYTSVPVQSRYDCELRARADINKRDFRFHDHPALSRLVQLHTWANWRFNRARYKEAVSGQRLAQGTVERDRAIAVQATNNKDLHDALSQLGWRDIRAVKGAGASTVQTLFRLKANKLNLWNYVHSDRSCPHGECPRDVPISLQHVFWECPIAKAAWKDFDIRWRRLGDNVPANLIESCFSLDLDDTPTRAWRTVCDHVRAAGTEHCDVLYEVSRDLSRLTVAATIQAIWCALLRLRHEPDALQSTLRAVICVTVDNALRDLVSLSYKFDTDISKLPKNAATRALADRLKGTINGTILSPPIRDRSAYVLFFMAARVVIPVQADPVRSWSVLIWTREHQRLPGRRACHMRITAQPTTWRNIGGLFMASVTLKLDISHHCTWSVTAL</sequence>
<protein>
    <recommendedName>
        <fullName evidence="3">Reverse transcriptase</fullName>
    </recommendedName>
</protein>
<dbReference type="EMBL" id="CAKLBY020000210">
    <property type="protein sequence ID" value="CAK7934428.1"/>
    <property type="molecule type" value="Genomic_DNA"/>
</dbReference>